<reference evidence="3" key="2">
    <citation type="submission" date="2025-08" db="UniProtKB">
        <authorList>
            <consortium name="RefSeq"/>
        </authorList>
    </citation>
    <scope>IDENTIFICATION</scope>
    <source>
        <tissue evidence="3">Leaf</tissue>
    </source>
</reference>
<organism evidence="2 3">
    <name type="scientific">Camelina sativa</name>
    <name type="common">False flax</name>
    <name type="synonym">Myagrum sativum</name>
    <dbReference type="NCBI Taxonomy" id="90675"/>
    <lineage>
        <taxon>Eukaryota</taxon>
        <taxon>Viridiplantae</taxon>
        <taxon>Streptophyta</taxon>
        <taxon>Embryophyta</taxon>
        <taxon>Tracheophyta</taxon>
        <taxon>Spermatophyta</taxon>
        <taxon>Magnoliopsida</taxon>
        <taxon>eudicotyledons</taxon>
        <taxon>Gunneridae</taxon>
        <taxon>Pentapetalae</taxon>
        <taxon>rosids</taxon>
        <taxon>malvids</taxon>
        <taxon>Brassicales</taxon>
        <taxon>Brassicaceae</taxon>
        <taxon>Camelineae</taxon>
        <taxon>Camelina</taxon>
    </lineage>
</organism>
<sequence>MVASVKRNYLLFSIVVLLFFVLSYTKKSKDYGCIQNYDNALSDNLISLKDLAAKDYGGLNNSVGGTITGMNECNDDLSTIKPIPEFLIMRNNVVGNISSIILVILEFF</sequence>
<keyword evidence="2" id="KW-1185">Reference proteome</keyword>
<evidence type="ECO:0000256" key="1">
    <source>
        <dbReference type="SAM" id="SignalP"/>
    </source>
</evidence>
<dbReference type="GeneID" id="109126882"/>
<keyword evidence="1" id="KW-0732">Signal</keyword>
<feature type="chain" id="PRO_5045703660" evidence="1">
    <location>
        <begin position="26"/>
        <end position="108"/>
    </location>
</feature>
<dbReference type="Gene3D" id="1.20.140.40">
    <property type="entry name" value="Invertase/pectin methylesterase inhibitor family protein"/>
    <property type="match status" value="1"/>
</dbReference>
<dbReference type="InterPro" id="IPR035513">
    <property type="entry name" value="Invertase/methylesterase_inhib"/>
</dbReference>
<dbReference type="Proteomes" id="UP000694864">
    <property type="component" value="Chromosome 10"/>
</dbReference>
<reference evidence="2" key="1">
    <citation type="journal article" date="2014" name="Nat. Commun.">
        <title>The emerging biofuel crop Camelina sativa retains a highly undifferentiated hexaploid genome structure.</title>
        <authorList>
            <person name="Kagale S."/>
            <person name="Koh C."/>
            <person name="Nixon J."/>
            <person name="Bollina V."/>
            <person name="Clarke W.E."/>
            <person name="Tuteja R."/>
            <person name="Spillane C."/>
            <person name="Robinson S.J."/>
            <person name="Links M.G."/>
            <person name="Clarke C."/>
            <person name="Higgins E.E."/>
            <person name="Huebert T."/>
            <person name="Sharpe A.G."/>
            <person name="Parkin I.A."/>
        </authorList>
    </citation>
    <scope>NUCLEOTIDE SEQUENCE [LARGE SCALE GENOMIC DNA]</scope>
    <source>
        <strain evidence="2">cv. DH55</strain>
    </source>
</reference>
<feature type="signal peptide" evidence="1">
    <location>
        <begin position="1"/>
        <end position="25"/>
    </location>
</feature>
<gene>
    <name evidence="3" type="primary">LOC109126882</name>
</gene>
<name>A0ABM1QHT2_CAMSA</name>
<dbReference type="SUPFAM" id="SSF101148">
    <property type="entry name" value="Plant invertase/pectin methylesterase inhibitor"/>
    <property type="match status" value="1"/>
</dbReference>
<dbReference type="RefSeq" id="XP_019086320.1">
    <property type="nucleotide sequence ID" value="XM_019230775.1"/>
</dbReference>
<evidence type="ECO:0000313" key="3">
    <source>
        <dbReference type="RefSeq" id="XP_019086320.1"/>
    </source>
</evidence>
<proteinExistence type="predicted"/>
<evidence type="ECO:0000313" key="2">
    <source>
        <dbReference type="Proteomes" id="UP000694864"/>
    </source>
</evidence>
<accession>A0ABM1QHT2</accession>
<protein>
    <submittedName>
        <fullName evidence="3">Uncharacterized protein LOC109126882</fullName>
    </submittedName>
</protein>